<proteinExistence type="predicted"/>
<sequence length="157" mass="18706">MIVKTKKYKLETGTYIKQGLKNIFKEQWWVMLIALAIASGYFFIPSWWWISMAILAYGLYWLFWVIQFAGVTQMEQNKVMFERLAYEIDSRQVLMKVSSKQGMPIKWDMIKKAQIKNDAVTLIMSKAQFIHLPFRIFNSENEIKFVETILKRKGYIK</sequence>
<dbReference type="EMBL" id="JBHSJJ010000001">
    <property type="protein sequence ID" value="MFC4870469.1"/>
    <property type="molecule type" value="Genomic_DNA"/>
</dbReference>
<keyword evidence="4" id="KW-1185">Reference proteome</keyword>
<comment type="caution">
    <text evidence="3">The sequence shown here is derived from an EMBL/GenBank/DDBJ whole genome shotgun (WGS) entry which is preliminary data.</text>
</comment>
<name>A0ABV9SVW7_9BACT</name>
<dbReference type="RefSeq" id="WP_377061034.1">
    <property type="nucleotide sequence ID" value="NZ_JBHSJJ010000001.1"/>
</dbReference>
<feature type="transmembrane region" description="Helical" evidence="1">
    <location>
        <begin position="50"/>
        <end position="71"/>
    </location>
</feature>
<feature type="domain" description="YcxB-like C-terminal" evidence="2">
    <location>
        <begin position="96"/>
        <end position="149"/>
    </location>
</feature>
<dbReference type="Proteomes" id="UP001595818">
    <property type="component" value="Unassembled WGS sequence"/>
</dbReference>
<accession>A0ABV9SVW7</accession>
<evidence type="ECO:0000313" key="3">
    <source>
        <dbReference type="EMBL" id="MFC4870469.1"/>
    </source>
</evidence>
<protein>
    <submittedName>
        <fullName evidence="3">YcxB family protein</fullName>
    </submittedName>
</protein>
<organism evidence="3 4">
    <name type="scientific">Negadavirga shengliensis</name>
    <dbReference type="NCBI Taxonomy" id="1389218"/>
    <lineage>
        <taxon>Bacteria</taxon>
        <taxon>Pseudomonadati</taxon>
        <taxon>Bacteroidota</taxon>
        <taxon>Cytophagia</taxon>
        <taxon>Cytophagales</taxon>
        <taxon>Cyclobacteriaceae</taxon>
        <taxon>Negadavirga</taxon>
    </lineage>
</organism>
<evidence type="ECO:0000256" key="1">
    <source>
        <dbReference type="SAM" id="Phobius"/>
    </source>
</evidence>
<feature type="transmembrane region" description="Helical" evidence="1">
    <location>
        <begin position="27"/>
        <end position="44"/>
    </location>
</feature>
<gene>
    <name evidence="3" type="ORF">ACFPFU_02140</name>
</gene>
<keyword evidence="1" id="KW-1133">Transmembrane helix</keyword>
<evidence type="ECO:0000313" key="4">
    <source>
        <dbReference type="Proteomes" id="UP001595818"/>
    </source>
</evidence>
<dbReference type="Pfam" id="PF14317">
    <property type="entry name" value="YcxB"/>
    <property type="match status" value="1"/>
</dbReference>
<reference evidence="4" key="1">
    <citation type="journal article" date="2019" name="Int. J. Syst. Evol. Microbiol.">
        <title>The Global Catalogue of Microorganisms (GCM) 10K type strain sequencing project: providing services to taxonomists for standard genome sequencing and annotation.</title>
        <authorList>
            <consortium name="The Broad Institute Genomics Platform"/>
            <consortium name="The Broad Institute Genome Sequencing Center for Infectious Disease"/>
            <person name="Wu L."/>
            <person name="Ma J."/>
        </authorList>
    </citation>
    <scope>NUCLEOTIDE SEQUENCE [LARGE SCALE GENOMIC DNA]</scope>
    <source>
        <strain evidence="4">CGMCC 4.7466</strain>
    </source>
</reference>
<evidence type="ECO:0000259" key="2">
    <source>
        <dbReference type="Pfam" id="PF14317"/>
    </source>
</evidence>
<keyword evidence="1" id="KW-0812">Transmembrane</keyword>
<keyword evidence="1" id="KW-0472">Membrane</keyword>
<dbReference type="InterPro" id="IPR025588">
    <property type="entry name" value="YcxB-like_C"/>
</dbReference>